<dbReference type="PANTHER" id="PTHR43190:SF3">
    <property type="entry name" value="N-ACETYL-D-GLUCOSAMINE KINASE"/>
    <property type="match status" value="1"/>
</dbReference>
<dbReference type="AlphaFoldDB" id="A0A3A1TUA4"/>
<evidence type="ECO:0000313" key="2">
    <source>
        <dbReference type="EMBL" id="RIX27802.1"/>
    </source>
</evidence>
<dbReference type="Pfam" id="PF01869">
    <property type="entry name" value="BcrAD_BadFG"/>
    <property type="match status" value="1"/>
</dbReference>
<evidence type="ECO:0000313" key="3">
    <source>
        <dbReference type="Proteomes" id="UP000265742"/>
    </source>
</evidence>
<dbReference type="EMBL" id="QXTG01000002">
    <property type="protein sequence ID" value="RIX27802.1"/>
    <property type="molecule type" value="Genomic_DNA"/>
</dbReference>
<dbReference type="SUPFAM" id="SSF53067">
    <property type="entry name" value="Actin-like ATPase domain"/>
    <property type="match status" value="2"/>
</dbReference>
<evidence type="ECO:0000259" key="1">
    <source>
        <dbReference type="Pfam" id="PF01869"/>
    </source>
</evidence>
<accession>A0A3A1TUA4</accession>
<organism evidence="2 3">
    <name type="scientific">Amnibacterium setariae</name>
    <dbReference type="NCBI Taxonomy" id="2306585"/>
    <lineage>
        <taxon>Bacteria</taxon>
        <taxon>Bacillati</taxon>
        <taxon>Actinomycetota</taxon>
        <taxon>Actinomycetes</taxon>
        <taxon>Micrococcales</taxon>
        <taxon>Microbacteriaceae</taxon>
        <taxon>Amnibacterium</taxon>
    </lineage>
</organism>
<sequence length="350" mass="35130">MWRSCFVQVTMREFLAVDAGGTSTRAVLIDETGSCRGAGRAAGGNPTSSGPARAADSVAAAIALALDSAAADPGRVAGVLIAHAGGHDDYEAGVRERLDRLGVGAPVTRAGDLLALFASGTAALEGAALISGTGAIGGAIRGGALERTVDGTGWLLGDSGSGFWIGHRVARAVVDDLDGGPRTALTAALLPLLDLDAEPDRAATEGRPAVLGALVRALYALRPVELSRFAPLAFAHPDDAVAAGIVREAVGALVALLDRVRAVQPDGPLVFGGSVLMEGVLRLPREQMAPLLAAAGDREPIPVADGLVGAAVLALRAAGVTVDDAVHARLSASVRAALVRAASVRAATAR</sequence>
<proteinExistence type="predicted"/>
<name>A0A3A1TUA4_9MICO</name>
<reference evidence="3" key="1">
    <citation type="submission" date="2018-09" db="EMBL/GenBank/DDBJ databases">
        <authorList>
            <person name="Kim I."/>
        </authorList>
    </citation>
    <scope>NUCLEOTIDE SEQUENCE [LARGE SCALE GENOMIC DNA]</scope>
    <source>
        <strain evidence="3">DD4a</strain>
    </source>
</reference>
<keyword evidence="3" id="KW-1185">Reference proteome</keyword>
<dbReference type="Proteomes" id="UP000265742">
    <property type="component" value="Unassembled WGS sequence"/>
</dbReference>
<feature type="domain" description="ATPase BadF/BadG/BcrA/BcrD type" evidence="1">
    <location>
        <begin position="17"/>
        <end position="314"/>
    </location>
</feature>
<gene>
    <name evidence="2" type="ORF">D1781_09685</name>
</gene>
<dbReference type="InterPro" id="IPR043129">
    <property type="entry name" value="ATPase_NBD"/>
</dbReference>
<dbReference type="InterPro" id="IPR052519">
    <property type="entry name" value="Euk-type_GlcNAc_Kinase"/>
</dbReference>
<dbReference type="InterPro" id="IPR002731">
    <property type="entry name" value="ATPase_BadF"/>
</dbReference>
<keyword evidence="2" id="KW-0418">Kinase</keyword>
<keyword evidence="2" id="KW-0808">Transferase</keyword>
<comment type="caution">
    <text evidence="2">The sequence shown here is derived from an EMBL/GenBank/DDBJ whole genome shotgun (WGS) entry which is preliminary data.</text>
</comment>
<dbReference type="Gene3D" id="3.30.420.40">
    <property type="match status" value="2"/>
</dbReference>
<dbReference type="GO" id="GO:0016301">
    <property type="term" value="F:kinase activity"/>
    <property type="evidence" value="ECO:0007669"/>
    <property type="project" value="UniProtKB-KW"/>
</dbReference>
<dbReference type="PANTHER" id="PTHR43190">
    <property type="entry name" value="N-ACETYL-D-GLUCOSAMINE KINASE"/>
    <property type="match status" value="1"/>
</dbReference>
<protein>
    <submittedName>
        <fullName evidence="2">N-acetylglucosamine kinase</fullName>
    </submittedName>
</protein>